<dbReference type="OrthoDB" id="9764953at2"/>
<evidence type="ECO:0000256" key="4">
    <source>
        <dbReference type="ARBA" id="ARBA00022729"/>
    </source>
</evidence>
<sequence length="257" mass="28301">MHIPGGYHNREAYPLVLNFHGHGSNASVQERMTGMSRLADQRNFVVVYPQGSVGLDMRTGWNTGPWNYPHVDDVLFTSDLINRLQETLCINPQRIYAVGFSNGGGLTNILACKLAGRIAGFAIVSGGMHPVTGGCRPSRPVSLLEFHGTGDHVVPYTGNRANDDEPPIAAWLAGWVSRDGCTGKPTILALEKRVMREQWSPCRGDTHIILYRISNGQHTWPRRGAVPDADGHVLDVTPIIWNFFQLHTLSMSNKPAL</sequence>
<name>A0A4V0YZ19_KTERU</name>
<protein>
    <submittedName>
        <fullName evidence="8">Ferulic acid esterase</fullName>
    </submittedName>
</protein>
<dbReference type="Pfam" id="PF10503">
    <property type="entry name" value="Esterase_PHB"/>
    <property type="match status" value="1"/>
</dbReference>
<accession>A0A4V0YZ19</accession>
<dbReference type="PANTHER" id="PTHR38050">
    <property type="match status" value="1"/>
</dbReference>
<comment type="subcellular location">
    <subcellularLocation>
        <location evidence="1">Secreted</location>
    </subcellularLocation>
</comment>
<evidence type="ECO:0000256" key="5">
    <source>
        <dbReference type="ARBA" id="ARBA00022801"/>
    </source>
</evidence>
<dbReference type="GO" id="GO:0030600">
    <property type="term" value="F:feruloyl esterase activity"/>
    <property type="evidence" value="ECO:0007669"/>
    <property type="project" value="InterPro"/>
</dbReference>
<keyword evidence="3" id="KW-0858">Xylan degradation</keyword>
<evidence type="ECO:0000256" key="1">
    <source>
        <dbReference type="ARBA" id="ARBA00004613"/>
    </source>
</evidence>
<evidence type="ECO:0000256" key="2">
    <source>
        <dbReference type="ARBA" id="ARBA00022525"/>
    </source>
</evidence>
<keyword evidence="4" id="KW-0732">Signal</keyword>
<dbReference type="SUPFAM" id="SSF53474">
    <property type="entry name" value="alpha/beta-Hydrolases"/>
    <property type="match status" value="1"/>
</dbReference>
<keyword evidence="2" id="KW-0964">Secreted</keyword>
<dbReference type="AlphaFoldDB" id="A0A4V0YZ19"/>
<dbReference type="GO" id="GO:0005576">
    <property type="term" value="C:extracellular region"/>
    <property type="evidence" value="ECO:0007669"/>
    <property type="project" value="UniProtKB-SubCell"/>
</dbReference>
<dbReference type="InterPro" id="IPR010126">
    <property type="entry name" value="Esterase_phb"/>
</dbReference>
<dbReference type="InterPro" id="IPR043595">
    <property type="entry name" value="FaeB/C/D"/>
</dbReference>
<dbReference type="Gene3D" id="3.40.50.1820">
    <property type="entry name" value="alpha/beta hydrolase"/>
    <property type="match status" value="1"/>
</dbReference>
<evidence type="ECO:0000313" key="9">
    <source>
        <dbReference type="Proteomes" id="UP000290365"/>
    </source>
</evidence>
<keyword evidence="9" id="KW-1185">Reference proteome</keyword>
<dbReference type="GO" id="GO:0045493">
    <property type="term" value="P:xylan catabolic process"/>
    <property type="evidence" value="ECO:0007669"/>
    <property type="project" value="UniProtKB-KW"/>
</dbReference>
<dbReference type="KEGG" id="kbs:EPA93_20135"/>
<evidence type="ECO:0000256" key="3">
    <source>
        <dbReference type="ARBA" id="ARBA00022651"/>
    </source>
</evidence>
<dbReference type="InterPro" id="IPR029058">
    <property type="entry name" value="AB_hydrolase_fold"/>
</dbReference>
<proteinExistence type="predicted"/>
<evidence type="ECO:0000313" key="8">
    <source>
        <dbReference type="EMBL" id="QBD78181.1"/>
    </source>
</evidence>
<evidence type="ECO:0000256" key="7">
    <source>
        <dbReference type="ARBA" id="ARBA00023326"/>
    </source>
</evidence>
<organism evidence="8 9">
    <name type="scientific">Ktedonosporobacter rubrisoli</name>
    <dbReference type="NCBI Taxonomy" id="2509675"/>
    <lineage>
        <taxon>Bacteria</taxon>
        <taxon>Bacillati</taxon>
        <taxon>Chloroflexota</taxon>
        <taxon>Ktedonobacteria</taxon>
        <taxon>Ktedonobacterales</taxon>
        <taxon>Ktedonosporobacteraceae</taxon>
        <taxon>Ktedonosporobacter</taxon>
    </lineage>
</organism>
<keyword evidence="5" id="KW-0378">Hydrolase</keyword>
<gene>
    <name evidence="8" type="ORF">EPA93_20135</name>
</gene>
<reference evidence="8 9" key="1">
    <citation type="submission" date="2019-01" db="EMBL/GenBank/DDBJ databases">
        <title>Ktedonosporobacter rubrisoli SCAWS-G2.</title>
        <authorList>
            <person name="Huang Y."/>
            <person name="Yan B."/>
        </authorList>
    </citation>
    <scope>NUCLEOTIDE SEQUENCE [LARGE SCALE GENOMIC DNA]</scope>
    <source>
        <strain evidence="8 9">SCAWS-G2</strain>
    </source>
</reference>
<dbReference type="Proteomes" id="UP000290365">
    <property type="component" value="Chromosome"/>
</dbReference>
<dbReference type="PANTHER" id="PTHR38050:SF2">
    <property type="entry name" value="FERULOYL ESTERASE C-RELATED"/>
    <property type="match status" value="1"/>
</dbReference>
<dbReference type="EMBL" id="CP035758">
    <property type="protein sequence ID" value="QBD78181.1"/>
    <property type="molecule type" value="Genomic_DNA"/>
</dbReference>
<keyword evidence="6" id="KW-0119">Carbohydrate metabolism</keyword>
<evidence type="ECO:0000256" key="6">
    <source>
        <dbReference type="ARBA" id="ARBA00023277"/>
    </source>
</evidence>
<dbReference type="RefSeq" id="WP_129889234.1">
    <property type="nucleotide sequence ID" value="NZ_CP035758.1"/>
</dbReference>
<keyword evidence="7" id="KW-0624">Polysaccharide degradation</keyword>